<comment type="caution">
    <text evidence="1">The sequence shown here is derived from an EMBL/GenBank/DDBJ whole genome shotgun (WGS) entry which is preliminary data.</text>
</comment>
<gene>
    <name evidence="1" type="ORF">CPELLU_LOCUS3988</name>
</gene>
<dbReference type="EMBL" id="CAJVQA010002029">
    <property type="protein sequence ID" value="CAG8534205.1"/>
    <property type="molecule type" value="Genomic_DNA"/>
</dbReference>
<accession>A0A9N9FGE6</accession>
<reference evidence="1" key="1">
    <citation type="submission" date="2021-06" db="EMBL/GenBank/DDBJ databases">
        <authorList>
            <person name="Kallberg Y."/>
            <person name="Tangrot J."/>
            <person name="Rosling A."/>
        </authorList>
    </citation>
    <scope>NUCLEOTIDE SEQUENCE</scope>
    <source>
        <strain evidence="1">FL966</strain>
    </source>
</reference>
<dbReference type="Proteomes" id="UP000789759">
    <property type="component" value="Unassembled WGS sequence"/>
</dbReference>
<keyword evidence="2" id="KW-1185">Reference proteome</keyword>
<name>A0A9N9FGE6_9GLOM</name>
<organism evidence="1 2">
    <name type="scientific">Cetraspora pellucida</name>
    <dbReference type="NCBI Taxonomy" id="1433469"/>
    <lineage>
        <taxon>Eukaryota</taxon>
        <taxon>Fungi</taxon>
        <taxon>Fungi incertae sedis</taxon>
        <taxon>Mucoromycota</taxon>
        <taxon>Glomeromycotina</taxon>
        <taxon>Glomeromycetes</taxon>
        <taxon>Diversisporales</taxon>
        <taxon>Gigasporaceae</taxon>
        <taxon>Cetraspora</taxon>
    </lineage>
</organism>
<dbReference type="OrthoDB" id="10508310at2759"/>
<dbReference type="AlphaFoldDB" id="A0A9N9FGE6"/>
<evidence type="ECO:0000313" key="2">
    <source>
        <dbReference type="Proteomes" id="UP000789759"/>
    </source>
</evidence>
<protein>
    <submittedName>
        <fullName evidence="1">17590_t:CDS:1</fullName>
    </submittedName>
</protein>
<evidence type="ECO:0000313" key="1">
    <source>
        <dbReference type="EMBL" id="CAG8534205.1"/>
    </source>
</evidence>
<sequence length="189" mass="20529">MLTYYLHSENSGRYFPGRPVSLVLTCNEDSDCKETTLICVNHICQDSDNRTFNTPCSVDNACASKICWPFSNGLLGCTRLPGDVCNADEECPQHVCVITCVESDNRSPGQLCIVHQACGPNGLCINNRCAQDNDTLCTDDTNCKSLVCGKNTTKCQDRDERNLGDPCLIGLACKSGLGCHSQKCSDTSE</sequence>
<proteinExistence type="predicted"/>